<proteinExistence type="predicted"/>
<accession>A0A0F9H0M2</accession>
<protein>
    <submittedName>
        <fullName evidence="1">Uncharacterized protein</fullName>
    </submittedName>
</protein>
<name>A0A0F9H0M2_9ZZZZ</name>
<dbReference type="AlphaFoldDB" id="A0A0F9H0M2"/>
<comment type="caution">
    <text evidence="1">The sequence shown here is derived from an EMBL/GenBank/DDBJ whole genome shotgun (WGS) entry which is preliminary data.</text>
</comment>
<sequence>MILPRIYYIENFEVNVQNSGSLIEKSELFEYEKYCKYRTHNGEISNLWDSFPYYYIDREFIENYKVKIDNDKTKFHLLPYHSQNFIYSLNVSNESLIYLTYNNNTVIKAEFADHTDIFTAKWEQWGDNTPYWDGSWYLNFTQIPHALNMSSTIVLNNIFLVKMNFEYVHSSWFLGEDLRIEQYLIFDSNFQIILVYIPSSTYSIT</sequence>
<evidence type="ECO:0000313" key="1">
    <source>
        <dbReference type="EMBL" id="KKL75175.1"/>
    </source>
</evidence>
<reference evidence="1" key="1">
    <citation type="journal article" date="2015" name="Nature">
        <title>Complex archaea that bridge the gap between prokaryotes and eukaryotes.</title>
        <authorList>
            <person name="Spang A."/>
            <person name="Saw J.H."/>
            <person name="Jorgensen S.L."/>
            <person name="Zaremba-Niedzwiedzka K."/>
            <person name="Martijn J."/>
            <person name="Lind A.E."/>
            <person name="van Eijk R."/>
            <person name="Schleper C."/>
            <person name="Guy L."/>
            <person name="Ettema T.J."/>
        </authorList>
    </citation>
    <scope>NUCLEOTIDE SEQUENCE</scope>
</reference>
<gene>
    <name evidence="1" type="ORF">LCGC14_2057540</name>
</gene>
<dbReference type="EMBL" id="LAZR01024424">
    <property type="protein sequence ID" value="KKL75175.1"/>
    <property type="molecule type" value="Genomic_DNA"/>
</dbReference>
<organism evidence="1">
    <name type="scientific">marine sediment metagenome</name>
    <dbReference type="NCBI Taxonomy" id="412755"/>
    <lineage>
        <taxon>unclassified sequences</taxon>
        <taxon>metagenomes</taxon>
        <taxon>ecological metagenomes</taxon>
    </lineage>
</organism>